<dbReference type="PANTHER" id="PTHR30469">
    <property type="entry name" value="MULTIDRUG RESISTANCE PROTEIN MDTA"/>
    <property type="match status" value="1"/>
</dbReference>
<dbReference type="InterPro" id="IPR058792">
    <property type="entry name" value="Beta-barrel_RND_2"/>
</dbReference>
<evidence type="ECO:0000313" key="8">
    <source>
        <dbReference type="Proteomes" id="UP001597033"/>
    </source>
</evidence>
<dbReference type="Pfam" id="PF25989">
    <property type="entry name" value="YknX_C"/>
    <property type="match status" value="1"/>
</dbReference>
<dbReference type="Gene3D" id="2.40.50.100">
    <property type="match status" value="1"/>
</dbReference>
<protein>
    <submittedName>
        <fullName evidence="7">Efflux RND transporter periplasmic adaptor subunit</fullName>
    </submittedName>
</protein>
<sequence>MVSRFLARGLVLAGVLGSTVACGRDPAAATSAPAAIPVTTTTVQPVAWSDTVQALGTAQARESVTLTAKVSEIVDQVHFESGQQVEAGQPLVTLRVDAQEAALGEAESTLAEADQQYRRLQGLADQQLVARSTLDAQRALRDVAAARVRQMKSDIRDRHVRAPFAGVLGIRQVSPGALLTPNAVIATLDDISRMYVDFQVPEATLSAMVPGARVSATTAAWPGKRFEGEVQTADARIDAGTRAVTVRAVFDNPERLLRPGMLLDVSLFRPERQALVVPEIAVVQVGRDSFVYRVAQDGKVEQAAVRVGVRRDGKAEIIEGLEAGDRIVVDGTGKLRPGVVVAEAAPAGPEPAAAATIPDGN</sequence>
<name>A0ABW3LX97_9GAMM</name>
<dbReference type="Gene3D" id="1.10.287.470">
    <property type="entry name" value="Helix hairpin bin"/>
    <property type="match status" value="1"/>
</dbReference>
<dbReference type="NCBIfam" id="TIGR01730">
    <property type="entry name" value="RND_mfp"/>
    <property type="match status" value="1"/>
</dbReference>
<gene>
    <name evidence="7" type="ORF">ACFQ2N_04330</name>
</gene>
<dbReference type="Proteomes" id="UP001597033">
    <property type="component" value="Unassembled WGS sequence"/>
</dbReference>
<comment type="similarity">
    <text evidence="1">Belongs to the membrane fusion protein (MFP) (TC 8.A.1) family.</text>
</comment>
<feature type="domain" description="CzcB-like barrel-sandwich hybrid" evidence="5">
    <location>
        <begin position="64"/>
        <end position="189"/>
    </location>
</feature>
<dbReference type="PANTHER" id="PTHR30469:SF16">
    <property type="entry name" value="HAE1 FAMILY EFFLUX PUMP MFP COMPONENT"/>
    <property type="match status" value="1"/>
</dbReference>
<evidence type="ECO:0000259" key="4">
    <source>
        <dbReference type="Pfam" id="PF25954"/>
    </source>
</evidence>
<evidence type="ECO:0000259" key="6">
    <source>
        <dbReference type="Pfam" id="PF25989"/>
    </source>
</evidence>
<dbReference type="Pfam" id="PF25954">
    <property type="entry name" value="Beta-barrel_RND_2"/>
    <property type="match status" value="1"/>
</dbReference>
<evidence type="ECO:0000256" key="3">
    <source>
        <dbReference type="SAM" id="SignalP"/>
    </source>
</evidence>
<keyword evidence="2" id="KW-0175">Coiled coil</keyword>
<dbReference type="Gene3D" id="2.40.420.20">
    <property type="match status" value="1"/>
</dbReference>
<dbReference type="Gene3D" id="2.40.30.170">
    <property type="match status" value="1"/>
</dbReference>
<proteinExistence type="inferred from homology"/>
<dbReference type="PROSITE" id="PS51257">
    <property type="entry name" value="PROKAR_LIPOPROTEIN"/>
    <property type="match status" value="1"/>
</dbReference>
<evidence type="ECO:0000313" key="7">
    <source>
        <dbReference type="EMBL" id="MFD1041575.1"/>
    </source>
</evidence>
<comment type="caution">
    <text evidence="7">The sequence shown here is derived from an EMBL/GenBank/DDBJ whole genome shotgun (WGS) entry which is preliminary data.</text>
</comment>
<feature type="domain" description="CusB-like beta-barrel" evidence="4">
    <location>
        <begin position="196"/>
        <end position="267"/>
    </location>
</feature>
<feature type="coiled-coil region" evidence="2">
    <location>
        <begin position="96"/>
        <end position="123"/>
    </location>
</feature>
<reference evidence="8" key="1">
    <citation type="journal article" date="2019" name="Int. J. Syst. Evol. Microbiol.">
        <title>The Global Catalogue of Microorganisms (GCM) 10K type strain sequencing project: providing services to taxonomists for standard genome sequencing and annotation.</title>
        <authorList>
            <consortium name="The Broad Institute Genomics Platform"/>
            <consortium name="The Broad Institute Genome Sequencing Center for Infectious Disease"/>
            <person name="Wu L."/>
            <person name="Ma J."/>
        </authorList>
    </citation>
    <scope>NUCLEOTIDE SEQUENCE [LARGE SCALE GENOMIC DNA]</scope>
    <source>
        <strain evidence="8">CCUG 55854</strain>
    </source>
</reference>
<keyword evidence="8" id="KW-1185">Reference proteome</keyword>
<evidence type="ECO:0000259" key="5">
    <source>
        <dbReference type="Pfam" id="PF25973"/>
    </source>
</evidence>
<feature type="chain" id="PRO_5047383429" evidence="3">
    <location>
        <begin position="24"/>
        <end position="361"/>
    </location>
</feature>
<accession>A0ABW3LX97</accession>
<evidence type="ECO:0000256" key="2">
    <source>
        <dbReference type="SAM" id="Coils"/>
    </source>
</evidence>
<dbReference type="InterPro" id="IPR006143">
    <property type="entry name" value="RND_pump_MFP"/>
</dbReference>
<feature type="domain" description="YknX-like C-terminal permuted SH3-like" evidence="6">
    <location>
        <begin position="274"/>
        <end position="341"/>
    </location>
</feature>
<feature type="signal peptide" evidence="3">
    <location>
        <begin position="1"/>
        <end position="23"/>
    </location>
</feature>
<dbReference type="InterPro" id="IPR058647">
    <property type="entry name" value="BSH_CzcB-like"/>
</dbReference>
<dbReference type="RefSeq" id="WP_162377670.1">
    <property type="nucleotide sequence ID" value="NZ_JBHTKN010000002.1"/>
</dbReference>
<organism evidence="7 8">
    <name type="scientific">Pseudoxanthomonas kaohsiungensis</name>
    <dbReference type="NCBI Taxonomy" id="283923"/>
    <lineage>
        <taxon>Bacteria</taxon>
        <taxon>Pseudomonadati</taxon>
        <taxon>Pseudomonadota</taxon>
        <taxon>Gammaproteobacteria</taxon>
        <taxon>Lysobacterales</taxon>
        <taxon>Lysobacteraceae</taxon>
        <taxon>Pseudoxanthomonas</taxon>
    </lineage>
</organism>
<dbReference type="Pfam" id="PF25973">
    <property type="entry name" value="BSH_CzcB"/>
    <property type="match status" value="1"/>
</dbReference>
<dbReference type="SUPFAM" id="SSF111369">
    <property type="entry name" value="HlyD-like secretion proteins"/>
    <property type="match status" value="1"/>
</dbReference>
<dbReference type="InterPro" id="IPR058637">
    <property type="entry name" value="YknX-like_C"/>
</dbReference>
<keyword evidence="3" id="KW-0732">Signal</keyword>
<evidence type="ECO:0000256" key="1">
    <source>
        <dbReference type="ARBA" id="ARBA00009477"/>
    </source>
</evidence>
<dbReference type="EMBL" id="JBHTKN010000002">
    <property type="protein sequence ID" value="MFD1041575.1"/>
    <property type="molecule type" value="Genomic_DNA"/>
</dbReference>